<organism evidence="3">
    <name type="scientific">Arion vulgaris</name>
    <dbReference type="NCBI Taxonomy" id="1028688"/>
    <lineage>
        <taxon>Eukaryota</taxon>
        <taxon>Metazoa</taxon>
        <taxon>Spiralia</taxon>
        <taxon>Lophotrochozoa</taxon>
        <taxon>Mollusca</taxon>
        <taxon>Gastropoda</taxon>
        <taxon>Heterobranchia</taxon>
        <taxon>Euthyneura</taxon>
        <taxon>Panpulmonata</taxon>
        <taxon>Eupulmonata</taxon>
        <taxon>Stylommatophora</taxon>
        <taxon>Helicina</taxon>
        <taxon>Arionoidea</taxon>
        <taxon>Arionidae</taxon>
        <taxon>Arion</taxon>
    </lineage>
</organism>
<feature type="region of interest" description="Disordered" evidence="1">
    <location>
        <begin position="85"/>
        <end position="116"/>
    </location>
</feature>
<feature type="non-terminal residue" evidence="3">
    <location>
        <position position="116"/>
    </location>
</feature>
<evidence type="ECO:0000256" key="1">
    <source>
        <dbReference type="SAM" id="MobiDB-lite"/>
    </source>
</evidence>
<evidence type="ECO:0000256" key="2">
    <source>
        <dbReference type="SAM" id="SignalP"/>
    </source>
</evidence>
<proteinExistence type="predicted"/>
<dbReference type="EMBL" id="HACG01050230">
    <property type="protein sequence ID" value="CEK97095.1"/>
    <property type="molecule type" value="Transcribed_RNA"/>
</dbReference>
<dbReference type="AlphaFoldDB" id="A0A0B7BY52"/>
<protein>
    <submittedName>
        <fullName evidence="3">Uncharacterized protein</fullName>
    </submittedName>
</protein>
<accession>A0A0B7BY52</accession>
<keyword evidence="2" id="KW-0732">Signal</keyword>
<sequence length="116" mass="12889">MFLLKVQATCLVNVILLGLSCVVPLTRAHRSEQELCMRRCETMWSFYAQINKNWRSLQNNCVDKCVVAANPIPNIVFRPSIESTTSPTTTVTTLRLPTTTKTTTAPTTTPTTTPTT</sequence>
<feature type="chain" id="PRO_5002128384" evidence="2">
    <location>
        <begin position="29"/>
        <end position="116"/>
    </location>
</feature>
<evidence type="ECO:0000313" key="3">
    <source>
        <dbReference type="EMBL" id="CEK97095.1"/>
    </source>
</evidence>
<feature type="signal peptide" evidence="2">
    <location>
        <begin position="1"/>
        <end position="28"/>
    </location>
</feature>
<reference evidence="3" key="1">
    <citation type="submission" date="2014-12" db="EMBL/GenBank/DDBJ databases">
        <title>Insight into the proteome of Arion vulgaris.</title>
        <authorList>
            <person name="Aradska J."/>
            <person name="Bulat T."/>
            <person name="Smidak R."/>
            <person name="Sarate P."/>
            <person name="Gangsoo J."/>
            <person name="Sialana F."/>
            <person name="Bilban M."/>
            <person name="Lubec G."/>
        </authorList>
    </citation>
    <scope>NUCLEOTIDE SEQUENCE</scope>
    <source>
        <tissue evidence="3">Skin</tissue>
    </source>
</reference>
<name>A0A0B7BY52_9EUPU</name>
<gene>
    <name evidence="3" type="primary">ORF214626</name>
</gene>
<dbReference type="PROSITE" id="PS51257">
    <property type="entry name" value="PROKAR_LIPOPROTEIN"/>
    <property type="match status" value="1"/>
</dbReference>